<evidence type="ECO:0000256" key="2">
    <source>
        <dbReference type="ARBA" id="ARBA00023125"/>
    </source>
</evidence>
<dbReference type="InterPro" id="IPR036390">
    <property type="entry name" value="WH_DNA-bd_sf"/>
</dbReference>
<proteinExistence type="predicted"/>
<feature type="domain" description="HTH asnC-type" evidence="4">
    <location>
        <begin position="10"/>
        <end position="73"/>
    </location>
</feature>
<sequence>MAISQKHGSLDETDRRLVELLRSDARMPAATLARILDVSRGTVANRIARLIDDKVLLGFTARLGSEADAVGVRALTMLEVRTVDMKSVVGPLKRIPEAARVYSTNGRWDLAVELNAHDLGALDRAISQIRAIRGVSHSETSILLAEL</sequence>
<organism evidence="5">
    <name type="scientific">Alsobacter sp. KACC 23698</name>
    <dbReference type="NCBI Taxonomy" id="3149229"/>
    <lineage>
        <taxon>Bacteria</taxon>
        <taxon>Pseudomonadati</taxon>
        <taxon>Pseudomonadota</taxon>
        <taxon>Alphaproteobacteria</taxon>
        <taxon>Hyphomicrobiales</taxon>
        <taxon>Alsobacteraceae</taxon>
        <taxon>Alsobacter</taxon>
    </lineage>
</organism>
<dbReference type="GO" id="GO:0043565">
    <property type="term" value="F:sequence-specific DNA binding"/>
    <property type="evidence" value="ECO:0007669"/>
    <property type="project" value="InterPro"/>
</dbReference>
<dbReference type="SUPFAM" id="SSF46785">
    <property type="entry name" value="Winged helix' DNA-binding domain"/>
    <property type="match status" value="1"/>
</dbReference>
<evidence type="ECO:0000256" key="1">
    <source>
        <dbReference type="ARBA" id="ARBA00023015"/>
    </source>
</evidence>
<keyword evidence="1" id="KW-0805">Transcription regulation</keyword>
<dbReference type="SUPFAM" id="SSF54909">
    <property type="entry name" value="Dimeric alpha+beta barrel"/>
    <property type="match status" value="1"/>
</dbReference>
<dbReference type="Pfam" id="PF01037">
    <property type="entry name" value="AsnC_trans_reg"/>
    <property type="match status" value="1"/>
</dbReference>
<dbReference type="RefSeq" id="WP_406856729.1">
    <property type="nucleotide sequence ID" value="NZ_CP157484.1"/>
</dbReference>
<accession>A0AAU7JI62</accession>
<gene>
    <name evidence="5" type="ORF">ABEG18_03595</name>
</gene>
<dbReference type="InterPro" id="IPR011008">
    <property type="entry name" value="Dimeric_a/b-barrel"/>
</dbReference>
<dbReference type="GO" id="GO:0043200">
    <property type="term" value="P:response to amino acid"/>
    <property type="evidence" value="ECO:0007669"/>
    <property type="project" value="TreeGrafter"/>
</dbReference>
<dbReference type="EMBL" id="CP157484">
    <property type="protein sequence ID" value="XBO39876.1"/>
    <property type="molecule type" value="Genomic_DNA"/>
</dbReference>
<dbReference type="AlphaFoldDB" id="A0AAU7JI62"/>
<dbReference type="SMART" id="SM00344">
    <property type="entry name" value="HTH_ASNC"/>
    <property type="match status" value="1"/>
</dbReference>
<dbReference type="InterPro" id="IPR019887">
    <property type="entry name" value="Tscrpt_reg_AsnC/Lrp_C"/>
</dbReference>
<dbReference type="InterPro" id="IPR036388">
    <property type="entry name" value="WH-like_DNA-bd_sf"/>
</dbReference>
<evidence type="ECO:0000256" key="3">
    <source>
        <dbReference type="ARBA" id="ARBA00023163"/>
    </source>
</evidence>
<keyword evidence="3" id="KW-0804">Transcription</keyword>
<dbReference type="Pfam" id="PF13404">
    <property type="entry name" value="HTH_AsnC-type"/>
    <property type="match status" value="1"/>
</dbReference>
<dbReference type="PANTHER" id="PTHR30154">
    <property type="entry name" value="LEUCINE-RESPONSIVE REGULATORY PROTEIN"/>
    <property type="match status" value="1"/>
</dbReference>
<name>A0AAU7JI62_9HYPH</name>
<dbReference type="InterPro" id="IPR000485">
    <property type="entry name" value="AsnC-type_HTH_dom"/>
</dbReference>
<dbReference type="GO" id="GO:0005829">
    <property type="term" value="C:cytosol"/>
    <property type="evidence" value="ECO:0007669"/>
    <property type="project" value="TreeGrafter"/>
</dbReference>
<keyword evidence="2" id="KW-0238">DNA-binding</keyword>
<evidence type="ECO:0000313" key="5">
    <source>
        <dbReference type="EMBL" id="XBO39876.1"/>
    </source>
</evidence>
<dbReference type="PROSITE" id="PS50956">
    <property type="entry name" value="HTH_ASNC_2"/>
    <property type="match status" value="1"/>
</dbReference>
<evidence type="ECO:0000259" key="4">
    <source>
        <dbReference type="PROSITE" id="PS50956"/>
    </source>
</evidence>
<reference evidence="5" key="1">
    <citation type="submission" date="2024-05" db="EMBL/GenBank/DDBJ databases">
        <authorList>
            <person name="Kim S."/>
            <person name="Heo J."/>
            <person name="Choi H."/>
            <person name="Choi Y."/>
            <person name="Kwon S.-W."/>
            <person name="Kim Y."/>
        </authorList>
    </citation>
    <scope>NUCLEOTIDE SEQUENCE</scope>
    <source>
        <strain evidence="5">KACC 23698</strain>
    </source>
</reference>
<dbReference type="InterPro" id="IPR019888">
    <property type="entry name" value="Tscrpt_reg_AsnC-like"/>
</dbReference>
<dbReference type="PRINTS" id="PR00033">
    <property type="entry name" value="HTHASNC"/>
</dbReference>
<dbReference type="Gene3D" id="3.30.70.920">
    <property type="match status" value="1"/>
</dbReference>
<dbReference type="PANTHER" id="PTHR30154:SF34">
    <property type="entry name" value="TRANSCRIPTIONAL REGULATOR AZLB"/>
    <property type="match status" value="1"/>
</dbReference>
<protein>
    <submittedName>
        <fullName evidence="5">Lrp/AsnC family transcriptional regulator</fullName>
    </submittedName>
</protein>
<dbReference type="Gene3D" id="1.10.10.10">
    <property type="entry name" value="Winged helix-like DNA-binding domain superfamily/Winged helix DNA-binding domain"/>
    <property type="match status" value="1"/>
</dbReference>